<dbReference type="Proteomes" id="UP001497482">
    <property type="component" value="Chromosome 2"/>
</dbReference>
<accession>A0AAV2KZ80</accession>
<feature type="domain" description="STIL N-terminal" evidence="2">
    <location>
        <begin position="45"/>
        <end position="377"/>
    </location>
</feature>
<dbReference type="InterPro" id="IPR057731">
    <property type="entry name" value="STIL_N"/>
</dbReference>
<dbReference type="GO" id="GO:0071539">
    <property type="term" value="P:protein localization to centrosome"/>
    <property type="evidence" value="ECO:0007669"/>
    <property type="project" value="TreeGrafter"/>
</dbReference>
<gene>
    <name evidence="3" type="ORF">KC01_LOCUS22520</name>
</gene>
<feature type="region of interest" description="Disordered" evidence="1">
    <location>
        <begin position="386"/>
        <end position="414"/>
    </location>
</feature>
<dbReference type="InterPro" id="IPR058559">
    <property type="entry name" value="PRM_STIL"/>
</dbReference>
<dbReference type="AlphaFoldDB" id="A0AAV2KZ80"/>
<proteinExistence type="predicted"/>
<dbReference type="Pfam" id="PF26399">
    <property type="entry name" value="PRM_STIL"/>
    <property type="match status" value="1"/>
</dbReference>
<dbReference type="EMBL" id="OZ035824">
    <property type="protein sequence ID" value="CAL1593407.1"/>
    <property type="molecule type" value="Genomic_DNA"/>
</dbReference>
<feature type="region of interest" description="Disordered" evidence="1">
    <location>
        <begin position="432"/>
        <end position="462"/>
    </location>
</feature>
<dbReference type="PANTHER" id="PTHR15128:SF0">
    <property type="entry name" value="SCL-INTERRUPTING LOCUS PROTEIN"/>
    <property type="match status" value="1"/>
</dbReference>
<evidence type="ECO:0000259" key="2">
    <source>
        <dbReference type="Pfam" id="PF15253"/>
    </source>
</evidence>
<dbReference type="GO" id="GO:0007052">
    <property type="term" value="P:mitotic spindle organization"/>
    <property type="evidence" value="ECO:0007669"/>
    <property type="project" value="TreeGrafter"/>
</dbReference>
<dbReference type="GO" id="GO:0007224">
    <property type="term" value="P:smoothened signaling pathway"/>
    <property type="evidence" value="ECO:0007669"/>
    <property type="project" value="TreeGrafter"/>
</dbReference>
<keyword evidence="4" id="KW-1185">Reference proteome</keyword>
<reference evidence="3 4" key="1">
    <citation type="submission" date="2024-04" db="EMBL/GenBank/DDBJ databases">
        <authorList>
            <person name="Waldvogel A.-M."/>
            <person name="Schoenle A."/>
        </authorList>
    </citation>
    <scope>NUCLEOTIDE SEQUENCE [LARGE SCALE GENOMIC DNA]</scope>
</reference>
<sequence>MSFPVDLRALPPALYQEVFTPENVRVRPVANSLSSLSFPKSRCALWDGTPTGDNLLLHLCAHRAPQVQLTERALRLAQRHLRHSSKTLLRCFLLGSVCVDSDEEGVTVTLDRFDPGRDQNGTSVPSALLPGDVCASSVFTSDPSALIQSEAELQQAFKTLQQCISGRQSLDLSQILRLGLHVVWTQGLDSADFSLTWTCVSPSTSVHVEPVRAVHVIPTALLRSLTSPARPSAPHRQKGYVTMDQSRKLLLLLESDPKALSLPLVGVWFSGVTQVHSPQVWAWTLRFLYSSCIQDRVLSESRKFLLLLFASTHRAPQFFQCKVDGPGLSFQLLTGHHTATLYQQVASVDGQTLRCDLGTESSSTQEAVFTQAHRAFSSSPALVLSVTDQDSGVEDEDLSPRPSPSPHVPSVQQARMIQPSVPELSLLVDDSFSSNHNAHKPQAPPPATDRNPAFPLRHNLHSTPYSDLPSGCACCENKDYQCTSIHPTSNQQTQMIDHRTPSQYPNTNGDPSFSSQFAEFPPLAVQPKPTNVLLVSAKDATTKSSFESFPHTTE</sequence>
<name>A0AAV2KZ80_KNICA</name>
<dbReference type="Pfam" id="PF15253">
    <property type="entry name" value="STIL_N"/>
    <property type="match status" value="1"/>
</dbReference>
<dbReference type="GO" id="GO:0005815">
    <property type="term" value="C:microtubule organizing center"/>
    <property type="evidence" value="ECO:0007669"/>
    <property type="project" value="TreeGrafter"/>
</dbReference>
<evidence type="ECO:0000313" key="3">
    <source>
        <dbReference type="EMBL" id="CAL1593407.1"/>
    </source>
</evidence>
<evidence type="ECO:0000313" key="4">
    <source>
        <dbReference type="Proteomes" id="UP001497482"/>
    </source>
</evidence>
<protein>
    <recommendedName>
        <fullName evidence="2">STIL N-terminal domain-containing protein</fullName>
    </recommendedName>
</protein>
<dbReference type="GO" id="GO:0031023">
    <property type="term" value="P:microtubule organizing center organization"/>
    <property type="evidence" value="ECO:0007669"/>
    <property type="project" value="TreeGrafter"/>
</dbReference>
<organism evidence="3 4">
    <name type="scientific">Knipowitschia caucasica</name>
    <name type="common">Caucasian dwarf goby</name>
    <name type="synonym">Pomatoschistus caucasicus</name>
    <dbReference type="NCBI Taxonomy" id="637954"/>
    <lineage>
        <taxon>Eukaryota</taxon>
        <taxon>Metazoa</taxon>
        <taxon>Chordata</taxon>
        <taxon>Craniata</taxon>
        <taxon>Vertebrata</taxon>
        <taxon>Euteleostomi</taxon>
        <taxon>Actinopterygii</taxon>
        <taxon>Neopterygii</taxon>
        <taxon>Teleostei</taxon>
        <taxon>Neoteleostei</taxon>
        <taxon>Acanthomorphata</taxon>
        <taxon>Gobiaria</taxon>
        <taxon>Gobiiformes</taxon>
        <taxon>Gobioidei</taxon>
        <taxon>Gobiidae</taxon>
        <taxon>Gobiinae</taxon>
        <taxon>Knipowitschia</taxon>
    </lineage>
</organism>
<evidence type="ECO:0000256" key="1">
    <source>
        <dbReference type="SAM" id="MobiDB-lite"/>
    </source>
</evidence>
<dbReference type="PANTHER" id="PTHR15128">
    <property type="entry name" value="TAL1 SCL INTERRUPTING LOCUS"/>
    <property type="match status" value="1"/>
</dbReference>
<dbReference type="InterPro" id="IPR026123">
    <property type="entry name" value="STIL"/>
</dbReference>